<dbReference type="GeneID" id="25910732"/>
<dbReference type="EC" id="3.1.4.4" evidence="2"/>
<feature type="region of interest" description="Disordered" evidence="7">
    <location>
        <begin position="646"/>
        <end position="708"/>
    </location>
</feature>
<gene>
    <name evidence="9" type="ORF">SARC_10228</name>
</gene>
<dbReference type="eggNOG" id="KOG1329">
    <property type="taxonomic scope" value="Eukaryota"/>
</dbReference>
<keyword evidence="5" id="KW-0442">Lipid degradation</keyword>
<dbReference type="GO" id="GO:0004630">
    <property type="term" value="F:phospholipase D activity"/>
    <property type="evidence" value="ECO:0007669"/>
    <property type="project" value="UniProtKB-EC"/>
</dbReference>
<dbReference type="Pfam" id="PF13091">
    <property type="entry name" value="PLDc_2"/>
    <property type="match status" value="1"/>
</dbReference>
<feature type="compositionally biased region" description="Gly residues" evidence="7">
    <location>
        <begin position="393"/>
        <end position="403"/>
    </location>
</feature>
<evidence type="ECO:0000313" key="9">
    <source>
        <dbReference type="EMBL" id="KNC77311.1"/>
    </source>
</evidence>
<dbReference type="SUPFAM" id="SSF56024">
    <property type="entry name" value="Phospholipase D/nuclease"/>
    <property type="match status" value="2"/>
</dbReference>
<name>A0A0L0FLE3_9EUKA</name>
<feature type="region of interest" description="Disordered" evidence="7">
    <location>
        <begin position="513"/>
        <end position="543"/>
    </location>
</feature>
<dbReference type="FunFam" id="3.30.870.10:FF:000011">
    <property type="entry name" value="Phospholipase"/>
    <property type="match status" value="1"/>
</dbReference>
<dbReference type="PROSITE" id="PS50035">
    <property type="entry name" value="PLD"/>
    <property type="match status" value="1"/>
</dbReference>
<feature type="compositionally biased region" description="Polar residues" evidence="7">
    <location>
        <begin position="221"/>
        <end position="230"/>
    </location>
</feature>
<feature type="region of interest" description="Disordered" evidence="7">
    <location>
        <begin position="213"/>
        <end position="270"/>
    </location>
</feature>
<reference evidence="9 10" key="1">
    <citation type="submission" date="2011-02" db="EMBL/GenBank/DDBJ databases">
        <title>The Genome Sequence of Sphaeroforma arctica JP610.</title>
        <authorList>
            <consortium name="The Broad Institute Genome Sequencing Platform"/>
            <person name="Russ C."/>
            <person name="Cuomo C."/>
            <person name="Young S.K."/>
            <person name="Zeng Q."/>
            <person name="Gargeya S."/>
            <person name="Alvarado L."/>
            <person name="Berlin A."/>
            <person name="Chapman S.B."/>
            <person name="Chen Z."/>
            <person name="Freedman E."/>
            <person name="Gellesch M."/>
            <person name="Goldberg J."/>
            <person name="Griggs A."/>
            <person name="Gujja S."/>
            <person name="Heilman E."/>
            <person name="Heiman D."/>
            <person name="Howarth C."/>
            <person name="Mehta T."/>
            <person name="Neiman D."/>
            <person name="Pearson M."/>
            <person name="Roberts A."/>
            <person name="Saif S."/>
            <person name="Shea T."/>
            <person name="Shenoy N."/>
            <person name="Sisk P."/>
            <person name="Stolte C."/>
            <person name="Sykes S."/>
            <person name="White J."/>
            <person name="Yandava C."/>
            <person name="Burger G."/>
            <person name="Gray M.W."/>
            <person name="Holland P.W.H."/>
            <person name="King N."/>
            <person name="Lang F.B.F."/>
            <person name="Roger A.J."/>
            <person name="Ruiz-Trillo I."/>
            <person name="Haas B."/>
            <person name="Nusbaum C."/>
            <person name="Birren B."/>
        </authorList>
    </citation>
    <scope>NUCLEOTIDE SEQUENCE [LARGE SCALE GENOMIC DNA]</scope>
    <source>
        <strain evidence="9 10">JP610</strain>
    </source>
</reference>
<dbReference type="RefSeq" id="XP_014151213.1">
    <property type="nucleotide sequence ID" value="XM_014295738.1"/>
</dbReference>
<evidence type="ECO:0000313" key="10">
    <source>
        <dbReference type="Proteomes" id="UP000054560"/>
    </source>
</evidence>
<dbReference type="InterPro" id="IPR001736">
    <property type="entry name" value="PLipase_D/transphosphatidylase"/>
</dbReference>
<evidence type="ECO:0000256" key="6">
    <source>
        <dbReference type="ARBA" id="ARBA00023098"/>
    </source>
</evidence>
<keyword evidence="3" id="KW-0677">Repeat</keyword>
<evidence type="ECO:0000256" key="1">
    <source>
        <dbReference type="ARBA" id="ARBA00000798"/>
    </source>
</evidence>
<feature type="compositionally biased region" description="Basic and acidic residues" evidence="7">
    <location>
        <begin position="149"/>
        <end position="168"/>
    </location>
</feature>
<organism evidence="9 10">
    <name type="scientific">Sphaeroforma arctica JP610</name>
    <dbReference type="NCBI Taxonomy" id="667725"/>
    <lineage>
        <taxon>Eukaryota</taxon>
        <taxon>Ichthyosporea</taxon>
        <taxon>Ichthyophonida</taxon>
        <taxon>Sphaeroforma</taxon>
    </lineage>
</organism>
<dbReference type="EMBL" id="KQ242773">
    <property type="protein sequence ID" value="KNC77311.1"/>
    <property type="molecule type" value="Genomic_DNA"/>
</dbReference>
<dbReference type="CDD" id="cd09141">
    <property type="entry name" value="PLDc_vPLD1_2_yPLD_like_2"/>
    <property type="match status" value="1"/>
</dbReference>
<dbReference type="PANTHER" id="PTHR18896:SF76">
    <property type="entry name" value="PHOSPHOLIPASE"/>
    <property type="match status" value="1"/>
</dbReference>
<dbReference type="PANTHER" id="PTHR18896">
    <property type="entry name" value="PHOSPHOLIPASE D"/>
    <property type="match status" value="1"/>
</dbReference>
<evidence type="ECO:0000256" key="3">
    <source>
        <dbReference type="ARBA" id="ARBA00022737"/>
    </source>
</evidence>
<feature type="compositionally biased region" description="Polar residues" evidence="7">
    <location>
        <begin position="238"/>
        <end position="248"/>
    </location>
</feature>
<dbReference type="InterPro" id="IPR025202">
    <property type="entry name" value="PLD-like_dom"/>
</dbReference>
<evidence type="ECO:0000256" key="4">
    <source>
        <dbReference type="ARBA" id="ARBA00022801"/>
    </source>
</evidence>
<sequence length="1057" mass="115519">KAPSPVVPRKASFALSHNGRRYFGEQVEYTGDRVEFKSSPYSIALEEAKPNPVLASSSGFAFGLAKVDSLSDSSFVNVVMNGDQTSPKTPVGGAADDIANNKLEDARDNMKSPRDQPQKLSCVGEVRASLEYSQPPSADHSGAFSTDGPAKDVSESNDHGEHSSEHTHTPHTKQQPQTPSQTTPETQSPEHVQAEPLEGLPVVGMVPVTLREPQIAGGNTGTIRDSTTPSRGGVGDVGQNTGTDTGTKPNPHKRTPSAHSPALEASGDGSQSSLVMLEILTRCEGALKDLRMFAELDLDTLVPGKAMRVDLPLRLEGGAARGRGRRRAQGKGTGTGKRDRGGGKGNGHVETVKKNKAYSAGEGRDNDLDVAVEDTGPQHATVADEGSGYSHRSGGGSGPGGVSKGRPHQRPLSKDRDLDRETTHEVRATGAEGNGSGSHTTTSNVNRSNPNQDTAGDTGDKSKDKENSGSATVKETYLNKEIKKVKETMKLGMGGLGGGSKGKAKATENVNTHANANAHNKAETGNKKRKGGKGNVPVHTNSNTHTHSYECTHRTRYMYDYSNPCVRDFFDLHKPYDDSVDRWAQSRMPWHDVGLGMYGQCARDVGRHFIDRWNHVKVVKAKKDSSIPFLVPKRDMGDAENKDIRNRIPTAMGVPSHHIQPSDKETKRAGRPETGTDDLSIAGEPSQNATDGQNATDSRKSRKPKTVIKRSSEEILAGLGMGDEFFRTTNQILRSCCEWSNGILTEHSIQNAYLQAIAHAKHYIYIENQFFVTSLPADGVTNKIGDALFDKIVECHRANKKFRVYVIMPLMPAFEGDFGPNATSLQVVMHWQYKSINRGPESLLQRLSREIGDWKPYISFACLRQHSNLMGEPVENQIYVHSKLLIADDNTVICGSANINDRSMLGSRDSEIAVMIQDEDFEDGMLDGLPVQCGRYAKSLRKRIFAEHLGLTEDEAGKDVVADDFFDGVWTARALANTEIYERVFRTVPNNHVHCWEDLEDWKAEVTVADSDPDKAFQELLSIRGHIVDMPFDFLKEENLGPSRSTREGWVPMKTFT</sequence>
<dbReference type="SMART" id="SM00155">
    <property type="entry name" value="PLDc"/>
    <property type="match status" value="1"/>
</dbReference>
<dbReference type="Gene3D" id="3.30.870.10">
    <property type="entry name" value="Endonuclease Chain A"/>
    <property type="match status" value="2"/>
</dbReference>
<dbReference type="GO" id="GO:0009395">
    <property type="term" value="P:phospholipid catabolic process"/>
    <property type="evidence" value="ECO:0007669"/>
    <property type="project" value="TreeGrafter"/>
</dbReference>
<evidence type="ECO:0000256" key="5">
    <source>
        <dbReference type="ARBA" id="ARBA00022963"/>
    </source>
</evidence>
<feature type="domain" description="PLD phosphodiesterase" evidence="8">
    <location>
        <begin position="876"/>
        <end position="903"/>
    </location>
</feature>
<evidence type="ECO:0000259" key="8">
    <source>
        <dbReference type="PROSITE" id="PS50035"/>
    </source>
</evidence>
<evidence type="ECO:0000256" key="7">
    <source>
        <dbReference type="SAM" id="MobiDB-lite"/>
    </source>
</evidence>
<feature type="compositionally biased region" description="Polar residues" evidence="7">
    <location>
        <begin position="437"/>
        <end position="455"/>
    </location>
</feature>
<evidence type="ECO:0000256" key="2">
    <source>
        <dbReference type="ARBA" id="ARBA00012027"/>
    </source>
</evidence>
<keyword evidence="4" id="KW-0378">Hydrolase</keyword>
<feature type="compositionally biased region" description="Basic and acidic residues" evidence="7">
    <location>
        <begin position="412"/>
        <end position="427"/>
    </location>
</feature>
<keyword evidence="10" id="KW-1185">Reference proteome</keyword>
<comment type="catalytic activity">
    <reaction evidence="1">
        <text>a 1,2-diacyl-sn-glycero-3-phosphocholine + H2O = a 1,2-diacyl-sn-glycero-3-phosphate + choline + H(+)</text>
        <dbReference type="Rhea" id="RHEA:14445"/>
        <dbReference type="ChEBI" id="CHEBI:15354"/>
        <dbReference type="ChEBI" id="CHEBI:15377"/>
        <dbReference type="ChEBI" id="CHEBI:15378"/>
        <dbReference type="ChEBI" id="CHEBI:57643"/>
        <dbReference type="ChEBI" id="CHEBI:58608"/>
        <dbReference type="EC" id="3.1.4.4"/>
    </reaction>
</comment>
<protein>
    <recommendedName>
        <fullName evidence="2">phospholipase D</fullName>
        <ecNumber evidence="2">3.1.4.4</ecNumber>
    </recommendedName>
</protein>
<keyword evidence="6" id="KW-0443">Lipid metabolism</keyword>
<feature type="region of interest" description="Disordered" evidence="7">
    <location>
        <begin position="318"/>
        <end position="475"/>
    </location>
</feature>
<feature type="region of interest" description="Disordered" evidence="7">
    <location>
        <begin position="80"/>
        <end position="195"/>
    </location>
</feature>
<feature type="compositionally biased region" description="Basic and acidic residues" evidence="7">
    <location>
        <begin position="102"/>
        <end position="117"/>
    </location>
</feature>
<feature type="compositionally biased region" description="Basic and acidic residues" evidence="7">
    <location>
        <begin position="660"/>
        <end position="671"/>
    </location>
</feature>
<feature type="compositionally biased region" description="Polar residues" evidence="7">
    <location>
        <begin position="685"/>
        <end position="696"/>
    </location>
</feature>
<accession>A0A0L0FLE3</accession>
<feature type="compositionally biased region" description="Low complexity" evidence="7">
    <location>
        <begin position="172"/>
        <end position="190"/>
    </location>
</feature>
<dbReference type="OrthoDB" id="14911at2759"/>
<dbReference type="Proteomes" id="UP000054560">
    <property type="component" value="Unassembled WGS sequence"/>
</dbReference>
<feature type="non-terminal residue" evidence="9">
    <location>
        <position position="1"/>
    </location>
</feature>
<dbReference type="AlphaFoldDB" id="A0A0L0FLE3"/>
<proteinExistence type="predicted"/>
<dbReference type="GO" id="GO:0060627">
    <property type="term" value="P:regulation of vesicle-mediated transport"/>
    <property type="evidence" value="ECO:0007669"/>
    <property type="project" value="TreeGrafter"/>
</dbReference>
<dbReference type="InterPro" id="IPR015679">
    <property type="entry name" value="PLipase_D_fam"/>
</dbReference>
<feature type="compositionally biased region" description="Basic and acidic residues" evidence="7">
    <location>
        <begin position="458"/>
        <end position="467"/>
    </location>
</feature>